<evidence type="ECO:0000313" key="4">
    <source>
        <dbReference type="Proteomes" id="UP001161276"/>
    </source>
</evidence>
<protein>
    <recommendedName>
        <fullName evidence="5">Phage integrase family protein</fullName>
    </recommendedName>
</protein>
<name>A0AA43B1Q3_9BURK</name>
<dbReference type="Gene3D" id="1.10.443.10">
    <property type="entry name" value="Intergrase catalytic core"/>
    <property type="match status" value="1"/>
</dbReference>
<evidence type="ECO:0008006" key="5">
    <source>
        <dbReference type="Google" id="ProtNLM"/>
    </source>
</evidence>
<dbReference type="GO" id="GO:0003677">
    <property type="term" value="F:DNA binding"/>
    <property type="evidence" value="ECO:0007669"/>
    <property type="project" value="InterPro"/>
</dbReference>
<evidence type="ECO:0000313" key="3">
    <source>
        <dbReference type="EMBL" id="MDH2052323.1"/>
    </source>
</evidence>
<feature type="region of interest" description="Disordered" evidence="2">
    <location>
        <begin position="293"/>
        <end position="315"/>
    </location>
</feature>
<evidence type="ECO:0000256" key="2">
    <source>
        <dbReference type="SAM" id="MobiDB-lite"/>
    </source>
</evidence>
<dbReference type="InterPro" id="IPR013762">
    <property type="entry name" value="Integrase-like_cat_sf"/>
</dbReference>
<sequence length="437" mass="50811">MKVLFPDADEMDAAGYASLRHVPFFLNDDLSYPEDVNRYIRERALLEWRFTDAFPEDQVPTLRRALSYPTTASLRTLAERLKNFLHWCDWRGKDWKTISFLDDIVNGYQLDMLTGRWSAQAQRLRAETINRRVSETVLFLAWTAKRGLREAPLSIPHLRHWASYGEGYSHRPLSLPKVHDVLRQFELPKPAIVAAWMKDVTALKGPVKALCCELVLETGIRIEECVQWRADTLPHDRRNWNVRGDTVRVQICAGTKGRRHRPDDVNGPPRWISLPITLAEKLDRYRKETRNSQHARWIRSSSTSQERSDRRSTKIPDRLFLGETSNRPFSARMLRSAWTGVPTSPPGWSPHKGRHYFACMRLLTLTNARFELAGTSSRHFNSDWLVGSLTNDIEISLKPALGHISPHTTNKYIQWIQDWYEAQDTKGPLRWQEYLDE</sequence>
<evidence type="ECO:0000256" key="1">
    <source>
        <dbReference type="ARBA" id="ARBA00023172"/>
    </source>
</evidence>
<dbReference type="InterPro" id="IPR011010">
    <property type="entry name" value="DNA_brk_join_enz"/>
</dbReference>
<dbReference type="SUPFAM" id="SSF56349">
    <property type="entry name" value="DNA breaking-rejoining enzymes"/>
    <property type="match status" value="1"/>
</dbReference>
<feature type="compositionally biased region" description="Basic and acidic residues" evidence="2">
    <location>
        <begin position="306"/>
        <end position="315"/>
    </location>
</feature>
<proteinExistence type="predicted"/>
<dbReference type="AlphaFoldDB" id="A0AA43B1Q3"/>
<dbReference type="Proteomes" id="UP001161276">
    <property type="component" value="Unassembled WGS sequence"/>
</dbReference>
<comment type="caution">
    <text evidence="3">The sequence shown here is derived from an EMBL/GenBank/DDBJ whole genome shotgun (WGS) entry which is preliminary data.</text>
</comment>
<dbReference type="GO" id="GO:0006310">
    <property type="term" value="P:DNA recombination"/>
    <property type="evidence" value="ECO:0007669"/>
    <property type="project" value="UniProtKB-KW"/>
</dbReference>
<keyword evidence="1" id="KW-0233">DNA recombination</keyword>
<organism evidence="3 4">
    <name type="scientific">Achromobacter marplatensis</name>
    <dbReference type="NCBI Taxonomy" id="470868"/>
    <lineage>
        <taxon>Bacteria</taxon>
        <taxon>Pseudomonadati</taxon>
        <taxon>Pseudomonadota</taxon>
        <taxon>Betaproteobacteria</taxon>
        <taxon>Burkholderiales</taxon>
        <taxon>Alcaligenaceae</taxon>
        <taxon>Achromobacter</taxon>
    </lineage>
</organism>
<dbReference type="EMBL" id="JAOCKG010000007">
    <property type="protein sequence ID" value="MDH2052323.1"/>
    <property type="molecule type" value="Genomic_DNA"/>
</dbReference>
<dbReference type="GO" id="GO:0015074">
    <property type="term" value="P:DNA integration"/>
    <property type="evidence" value="ECO:0007669"/>
    <property type="project" value="InterPro"/>
</dbReference>
<accession>A0AA43B1Q3</accession>
<reference evidence="3" key="1">
    <citation type="submission" date="2022-09" db="EMBL/GenBank/DDBJ databases">
        <title>Intensive care unit water sources are persistently colonized with multi-drug resistant bacteria and are the site of extensive horizontal gene transfer of antibiotic resistance genes.</title>
        <authorList>
            <person name="Diorio-Toth L."/>
        </authorList>
    </citation>
    <scope>NUCLEOTIDE SEQUENCE</scope>
    <source>
        <strain evidence="3">GD03676</strain>
    </source>
</reference>
<dbReference type="RefSeq" id="WP_280027818.1">
    <property type="nucleotide sequence ID" value="NZ_JAOCKG010000007.1"/>
</dbReference>
<gene>
    <name evidence="3" type="ORF">N5K24_18090</name>
</gene>